<evidence type="ECO:0000256" key="1">
    <source>
        <dbReference type="SAM" id="MobiDB-lite"/>
    </source>
</evidence>
<feature type="compositionally biased region" description="Basic residues" evidence="1">
    <location>
        <begin position="1"/>
        <end position="16"/>
    </location>
</feature>
<proteinExistence type="predicted"/>
<reference evidence="2 3" key="1">
    <citation type="submission" date="2023-09" db="EMBL/GenBank/DDBJ databases">
        <title>Genomes of two closely related lineages of the louse Polyplax serrata with different host specificities.</title>
        <authorList>
            <person name="Martinu J."/>
            <person name="Tarabai H."/>
            <person name="Stefka J."/>
            <person name="Hypsa V."/>
        </authorList>
    </citation>
    <scope>NUCLEOTIDE SEQUENCE [LARGE SCALE GENOMIC DNA]</scope>
    <source>
        <strain evidence="2">98ZLc_SE</strain>
    </source>
</reference>
<accession>A0ABR1B4J9</accession>
<organism evidence="2 3">
    <name type="scientific">Polyplax serrata</name>
    <name type="common">Common mouse louse</name>
    <dbReference type="NCBI Taxonomy" id="468196"/>
    <lineage>
        <taxon>Eukaryota</taxon>
        <taxon>Metazoa</taxon>
        <taxon>Ecdysozoa</taxon>
        <taxon>Arthropoda</taxon>
        <taxon>Hexapoda</taxon>
        <taxon>Insecta</taxon>
        <taxon>Pterygota</taxon>
        <taxon>Neoptera</taxon>
        <taxon>Paraneoptera</taxon>
        <taxon>Psocodea</taxon>
        <taxon>Troctomorpha</taxon>
        <taxon>Phthiraptera</taxon>
        <taxon>Anoplura</taxon>
        <taxon>Polyplacidae</taxon>
        <taxon>Polyplax</taxon>
    </lineage>
</organism>
<evidence type="ECO:0000313" key="3">
    <source>
        <dbReference type="Proteomes" id="UP001359485"/>
    </source>
</evidence>
<name>A0ABR1B4J9_POLSC</name>
<gene>
    <name evidence="2" type="ORF">RUM44_000108</name>
</gene>
<evidence type="ECO:0000313" key="2">
    <source>
        <dbReference type="EMBL" id="KAK6634861.1"/>
    </source>
</evidence>
<protein>
    <submittedName>
        <fullName evidence="2">Uncharacterized protein</fullName>
    </submittedName>
</protein>
<dbReference type="EMBL" id="JAWJWF010000003">
    <property type="protein sequence ID" value="KAK6634861.1"/>
    <property type="molecule type" value="Genomic_DNA"/>
</dbReference>
<feature type="compositionally biased region" description="Basic and acidic residues" evidence="1">
    <location>
        <begin position="17"/>
        <end position="31"/>
    </location>
</feature>
<sequence>MRGLKKKEPRKARRTFRARENNENGKPKELKVSTFNPDGKSHGRLKFSLEVGGKDRKGLKPSSLGNFQKGLRRPLQQNSWPRAALGRLPAMGLMAVGPSRAPSFPPLFLSVETTWQFTLEESILGLFLCFARQDRQRWLAGAGGQNVLQRAHLDFRQPSRMSVGVKVAEEPSAPGSCPSPGIPQLLSRGIRRDFTAFMASPNRCVYVNIVKKSNGGWGCMESIGQCLLQELGATDKTNVRAPRQVMIPPSSSTFSHWW</sequence>
<feature type="region of interest" description="Disordered" evidence="1">
    <location>
        <begin position="1"/>
        <end position="45"/>
    </location>
</feature>
<dbReference type="Proteomes" id="UP001359485">
    <property type="component" value="Unassembled WGS sequence"/>
</dbReference>
<comment type="caution">
    <text evidence="2">The sequence shown here is derived from an EMBL/GenBank/DDBJ whole genome shotgun (WGS) entry which is preliminary data.</text>
</comment>
<keyword evidence="3" id="KW-1185">Reference proteome</keyword>